<protein>
    <submittedName>
        <fullName evidence="4">Methyltransferase</fullName>
    </submittedName>
</protein>
<name>A0ABS6BGV8_9SPHN</name>
<sequence>MGFMPGVIEGRDAGADALAALIAFLKAGGYRFVTPTPATHARVLARPENQRARDLRGIFGWSLNFAAELVDAALLDRLREAGIVVAGEGGLLRSRVRVSSLGQDLFVHSAFPTDGRDAVFFGPDSYRFARLIAEELRRCPERPGGRLVDIGTGAGVGAIVAARLCPAAEIVMTDINPAALRLARVNAAAAGVAASFVIAEDLSAIDGALDLVLANPPYIIDVAGRAYRDGGGMHGGEVSLAMAQDAVPRLAPGGRFILYTGSAIVDGMDQLRDRLGELAAAERCTLRYEEIDPDVFGEELENDVYRDVDRIALIAAVIAR</sequence>
<evidence type="ECO:0000256" key="2">
    <source>
        <dbReference type="ARBA" id="ARBA00022691"/>
    </source>
</evidence>
<dbReference type="Pfam" id="PF05175">
    <property type="entry name" value="MTS"/>
    <property type="match status" value="1"/>
</dbReference>
<dbReference type="InterPro" id="IPR050320">
    <property type="entry name" value="N5-glutamine_MTase"/>
</dbReference>
<keyword evidence="2" id="KW-0949">S-adenosyl-L-methionine</keyword>
<dbReference type="CDD" id="cd02440">
    <property type="entry name" value="AdoMet_MTases"/>
    <property type="match status" value="1"/>
</dbReference>
<reference evidence="4 5" key="1">
    <citation type="submission" date="2021-06" db="EMBL/GenBank/DDBJ databases">
        <title>Sphingomonas sp. XMGL2, whole genome shotgun sequencing project.</title>
        <authorList>
            <person name="Zhao G."/>
            <person name="Shen L."/>
        </authorList>
    </citation>
    <scope>NUCLEOTIDE SEQUENCE [LARGE SCALE GENOMIC DNA]</scope>
    <source>
        <strain evidence="4 5">XMGL2</strain>
    </source>
</reference>
<dbReference type="PANTHER" id="PTHR18895:SF74">
    <property type="entry name" value="MTRF1L RELEASE FACTOR GLUTAMINE METHYLTRANSFERASE"/>
    <property type="match status" value="1"/>
</dbReference>
<dbReference type="Proteomes" id="UP000776276">
    <property type="component" value="Unassembled WGS sequence"/>
</dbReference>
<dbReference type="PROSITE" id="PS00092">
    <property type="entry name" value="N6_MTASE"/>
    <property type="match status" value="1"/>
</dbReference>
<dbReference type="InterPro" id="IPR007848">
    <property type="entry name" value="Small_mtfrase_dom"/>
</dbReference>
<evidence type="ECO:0000259" key="3">
    <source>
        <dbReference type="Pfam" id="PF05175"/>
    </source>
</evidence>
<dbReference type="InterPro" id="IPR002052">
    <property type="entry name" value="DNA_methylase_N6_adenine_CS"/>
</dbReference>
<evidence type="ECO:0000313" key="4">
    <source>
        <dbReference type="EMBL" id="MBU3077534.1"/>
    </source>
</evidence>
<comment type="caution">
    <text evidence="4">The sequence shown here is derived from an EMBL/GenBank/DDBJ whole genome shotgun (WGS) entry which is preliminary data.</text>
</comment>
<keyword evidence="5" id="KW-1185">Reference proteome</keyword>
<keyword evidence="1 4" id="KW-0808">Transferase</keyword>
<organism evidence="4 5">
    <name type="scientific">Sphingomonas quercus</name>
    <dbReference type="NCBI Taxonomy" id="2842451"/>
    <lineage>
        <taxon>Bacteria</taxon>
        <taxon>Pseudomonadati</taxon>
        <taxon>Pseudomonadota</taxon>
        <taxon>Alphaproteobacteria</taxon>
        <taxon>Sphingomonadales</taxon>
        <taxon>Sphingomonadaceae</taxon>
        <taxon>Sphingomonas</taxon>
    </lineage>
</organism>
<keyword evidence="1 4" id="KW-0489">Methyltransferase</keyword>
<dbReference type="GO" id="GO:0008168">
    <property type="term" value="F:methyltransferase activity"/>
    <property type="evidence" value="ECO:0007669"/>
    <property type="project" value="UniProtKB-KW"/>
</dbReference>
<evidence type="ECO:0000313" key="5">
    <source>
        <dbReference type="Proteomes" id="UP000776276"/>
    </source>
</evidence>
<dbReference type="RefSeq" id="WP_216322138.1">
    <property type="nucleotide sequence ID" value="NZ_JAHKRT010000003.1"/>
</dbReference>
<accession>A0ABS6BGV8</accession>
<feature type="domain" description="Methyltransferase small" evidence="3">
    <location>
        <begin position="140"/>
        <end position="258"/>
    </location>
</feature>
<dbReference type="PANTHER" id="PTHR18895">
    <property type="entry name" value="HEMK METHYLTRANSFERASE"/>
    <property type="match status" value="1"/>
</dbReference>
<evidence type="ECO:0000256" key="1">
    <source>
        <dbReference type="ARBA" id="ARBA00022603"/>
    </source>
</evidence>
<dbReference type="GO" id="GO:0032259">
    <property type="term" value="P:methylation"/>
    <property type="evidence" value="ECO:0007669"/>
    <property type="project" value="UniProtKB-KW"/>
</dbReference>
<proteinExistence type="predicted"/>
<gene>
    <name evidence="4" type="ORF">KOF26_06600</name>
</gene>
<dbReference type="EMBL" id="JAHKRT010000003">
    <property type="protein sequence ID" value="MBU3077534.1"/>
    <property type="molecule type" value="Genomic_DNA"/>
</dbReference>